<dbReference type="EMBL" id="CP022263">
    <property type="protein sequence ID" value="ASK92759.1"/>
    <property type="molecule type" value="Genomic_DNA"/>
</dbReference>
<dbReference type="AlphaFoldDB" id="A0AB33CF97"/>
<evidence type="ECO:0008006" key="3">
    <source>
        <dbReference type="Google" id="ProtNLM"/>
    </source>
</evidence>
<gene>
    <name evidence="1" type="ORF">XcvCFBP7111P_15760</name>
</gene>
<proteinExistence type="predicted"/>
<evidence type="ECO:0000313" key="2">
    <source>
        <dbReference type="Proteomes" id="UP000198357"/>
    </source>
</evidence>
<dbReference type="Proteomes" id="UP000198357">
    <property type="component" value="Chromosome"/>
</dbReference>
<reference evidence="1 2" key="1">
    <citation type="submission" date="2017-06" db="EMBL/GenBank/DDBJ databases">
        <title>First complete genome sequences of Xanthomonas citri pv. vignicola strains CFBP 7111, CFBP 7112 and CFBP 7113 using long-read technology.</title>
        <authorList>
            <person name="Ruh M."/>
            <person name="Briand M."/>
            <person name="Bonneau S."/>
            <person name="Jacques M.A."/>
            <person name="Chen N.W.G."/>
        </authorList>
    </citation>
    <scope>NUCLEOTIDE SEQUENCE [LARGE SCALE GENOMIC DNA]</scope>
    <source>
        <strain evidence="1 2">CFBP7111</strain>
    </source>
</reference>
<sequence length="112" mass="12661">MYREFVMSSLTADLKANGYAVLTSPSDDVDWIVSKPNVQPFAVEFRSYKNLRYFLDSPYSKGRRKARVLGKALPIYCVGVDSDDERIAVDRGLIRKLGSYASQLKLKEYVAA</sequence>
<evidence type="ECO:0000313" key="1">
    <source>
        <dbReference type="EMBL" id="ASK92759.1"/>
    </source>
</evidence>
<organism evidence="1 2">
    <name type="scientific">Xanthomonas citri pv. vignicola</name>
    <dbReference type="NCBI Taxonomy" id="473426"/>
    <lineage>
        <taxon>Bacteria</taxon>
        <taxon>Pseudomonadati</taxon>
        <taxon>Pseudomonadota</taxon>
        <taxon>Gammaproteobacteria</taxon>
        <taxon>Lysobacterales</taxon>
        <taxon>Lysobacteraceae</taxon>
        <taxon>Xanthomonas</taxon>
    </lineage>
</organism>
<protein>
    <recommendedName>
        <fullName evidence="3">DUF2726 domain-containing protein</fullName>
    </recommendedName>
</protein>
<accession>A0AB33CF97</accession>
<name>A0AB33CF97_XANCI</name>